<dbReference type="AlphaFoldDB" id="A0A3P7PBQ0"/>
<dbReference type="InterPro" id="IPR020591">
    <property type="entry name" value="Chromosome_initiator_DnaA-like"/>
</dbReference>
<dbReference type="PANTHER" id="PTHR30050:SF4">
    <property type="entry name" value="ATP-BINDING PROTEIN RV3427C IN INSERTION SEQUENCE-RELATED"/>
    <property type="match status" value="1"/>
</dbReference>
<proteinExistence type="predicted"/>
<keyword evidence="3" id="KW-1185">Reference proteome</keyword>
<evidence type="ECO:0000313" key="2">
    <source>
        <dbReference type="EMBL" id="VDN47583.1"/>
    </source>
</evidence>
<reference evidence="2 3" key="1">
    <citation type="submission" date="2018-09" db="EMBL/GenBank/DDBJ databases">
        <authorList>
            <person name="Postec A."/>
        </authorList>
    </citation>
    <scope>NUCLEOTIDE SEQUENCE [LARGE SCALE GENOMIC DNA]</scope>
    <source>
        <strain evidence="2">70B-A</strain>
    </source>
</reference>
<dbReference type="GO" id="GO:0006260">
    <property type="term" value="P:DNA replication"/>
    <property type="evidence" value="ECO:0007669"/>
    <property type="project" value="TreeGrafter"/>
</dbReference>
<dbReference type="InterPro" id="IPR027417">
    <property type="entry name" value="P-loop_NTPase"/>
</dbReference>
<dbReference type="Pfam" id="PF01695">
    <property type="entry name" value="IstB_IS21"/>
    <property type="match status" value="1"/>
</dbReference>
<dbReference type="CDD" id="cd00009">
    <property type="entry name" value="AAA"/>
    <property type="match status" value="1"/>
</dbReference>
<accession>A0A3P7PBQ0</accession>
<dbReference type="GO" id="GO:0005524">
    <property type="term" value="F:ATP binding"/>
    <property type="evidence" value="ECO:0007669"/>
    <property type="project" value="InterPro"/>
</dbReference>
<name>A0A3P7PBQ0_9FIRM</name>
<dbReference type="InterPro" id="IPR003593">
    <property type="entry name" value="AAA+_ATPase"/>
</dbReference>
<dbReference type="PANTHER" id="PTHR30050">
    <property type="entry name" value="CHROMOSOMAL REPLICATION INITIATOR PROTEIN DNAA"/>
    <property type="match status" value="1"/>
</dbReference>
<dbReference type="NCBIfam" id="NF005304">
    <property type="entry name" value="PRK06835.1"/>
    <property type="match status" value="1"/>
</dbReference>
<feature type="domain" description="AAA+ ATPase" evidence="1">
    <location>
        <begin position="184"/>
        <end position="320"/>
    </location>
</feature>
<dbReference type="SMART" id="SM00382">
    <property type="entry name" value="AAA"/>
    <property type="match status" value="1"/>
</dbReference>
<protein>
    <submittedName>
        <fullName evidence="2">DNA replication protein DnaC</fullName>
    </submittedName>
</protein>
<sequence>MGLTRSQFKHILNIIDQRRLKNQQIHYARKDKVYKAYPILQTIDEQISSLSASLTRQIVENPKKRQELLTDLQEKINRLSLQKKETLLDAGYPSDYLAPIYDCEDCKDTGYIDHAKCHCLNQEIINFSYEQSHLNAILQKENFDNFSLDHYSSEVDKNIGKSPREIAAFNYKICYSFAEHFDTKYNNLILYGQAGLGKTYLCNCIAKSLLDTGHTVIYLTAFGLFKLLETYRFHNEEGHVTLDEIQNLYECDLLIIDDLGTEINNAFTTSELFNIINSRMLDKKHVVISTNLPPSAWSNQYTDRIVSRIYGNYLSVGFIGSDIRLQKFL</sequence>
<dbReference type="EMBL" id="LR130778">
    <property type="protein sequence ID" value="VDN47583.1"/>
    <property type="molecule type" value="Genomic_DNA"/>
</dbReference>
<evidence type="ECO:0000313" key="3">
    <source>
        <dbReference type="Proteomes" id="UP000279029"/>
    </source>
</evidence>
<organism evidence="2 3">
    <name type="scientific">Petrocella atlantisensis</name>
    <dbReference type="NCBI Taxonomy" id="2173034"/>
    <lineage>
        <taxon>Bacteria</taxon>
        <taxon>Bacillati</taxon>
        <taxon>Bacillota</taxon>
        <taxon>Clostridia</taxon>
        <taxon>Lachnospirales</taxon>
        <taxon>Vallitaleaceae</taxon>
        <taxon>Petrocella</taxon>
    </lineage>
</organism>
<dbReference type="InterPro" id="IPR002611">
    <property type="entry name" value="IstB_ATP-bd"/>
</dbReference>
<dbReference type="Gene3D" id="3.40.50.300">
    <property type="entry name" value="P-loop containing nucleotide triphosphate hydrolases"/>
    <property type="match status" value="1"/>
</dbReference>
<gene>
    <name evidence="2" type="ORF">PATL70BA_1695</name>
</gene>
<dbReference type="Proteomes" id="UP000279029">
    <property type="component" value="Chromosome"/>
</dbReference>
<dbReference type="KEGG" id="cbar:PATL70BA_1695"/>
<evidence type="ECO:0000259" key="1">
    <source>
        <dbReference type="SMART" id="SM00382"/>
    </source>
</evidence>
<dbReference type="RefSeq" id="WP_125136867.1">
    <property type="nucleotide sequence ID" value="NZ_LR130778.1"/>
</dbReference>
<dbReference type="OrthoDB" id="9776217at2"/>
<dbReference type="SUPFAM" id="SSF52540">
    <property type="entry name" value="P-loop containing nucleoside triphosphate hydrolases"/>
    <property type="match status" value="1"/>
</dbReference>
<dbReference type="PRINTS" id="PR00051">
    <property type="entry name" value="DNAA"/>
</dbReference>